<organism evidence="2 3">
    <name type="scientific">Gulo gulo</name>
    <name type="common">Wolverine</name>
    <name type="synonym">Gluton</name>
    <dbReference type="NCBI Taxonomy" id="48420"/>
    <lineage>
        <taxon>Eukaryota</taxon>
        <taxon>Metazoa</taxon>
        <taxon>Chordata</taxon>
        <taxon>Craniata</taxon>
        <taxon>Vertebrata</taxon>
        <taxon>Euteleostomi</taxon>
        <taxon>Mammalia</taxon>
        <taxon>Eutheria</taxon>
        <taxon>Laurasiatheria</taxon>
        <taxon>Carnivora</taxon>
        <taxon>Caniformia</taxon>
        <taxon>Musteloidea</taxon>
        <taxon>Mustelidae</taxon>
        <taxon>Guloninae</taxon>
        <taxon>Gulo</taxon>
    </lineage>
</organism>
<name>A0A9X9LG05_GULGU</name>
<comment type="caution">
    <text evidence="2">The sequence shown here is derived from an EMBL/GenBank/DDBJ whole genome shotgun (WGS) entry which is preliminary data.</text>
</comment>
<evidence type="ECO:0000256" key="1">
    <source>
        <dbReference type="SAM" id="MobiDB-lite"/>
    </source>
</evidence>
<reference evidence="2 3" key="1">
    <citation type="submission" date="2018-10" db="EMBL/GenBank/DDBJ databases">
        <authorList>
            <person name="Ekblom R."/>
            <person name="Jareborg N."/>
        </authorList>
    </citation>
    <scope>NUCLEOTIDE SEQUENCE [LARGE SCALE GENOMIC DNA]</scope>
    <source>
        <tissue evidence="2">Muscle</tissue>
    </source>
</reference>
<protein>
    <submittedName>
        <fullName evidence="2">Uncharacterized protein</fullName>
    </submittedName>
</protein>
<accession>A0A9X9LG05</accession>
<gene>
    <name evidence="2" type="ORF">BN2614_LOCUS2</name>
</gene>
<dbReference type="Proteomes" id="UP000269945">
    <property type="component" value="Unassembled WGS sequence"/>
</dbReference>
<keyword evidence="3" id="KW-1185">Reference proteome</keyword>
<dbReference type="AlphaFoldDB" id="A0A9X9LG05"/>
<feature type="non-terminal residue" evidence="2">
    <location>
        <position position="90"/>
    </location>
</feature>
<evidence type="ECO:0000313" key="3">
    <source>
        <dbReference type="Proteomes" id="UP000269945"/>
    </source>
</evidence>
<proteinExistence type="predicted"/>
<dbReference type="EMBL" id="CYRY02002441">
    <property type="protein sequence ID" value="VCW67123.1"/>
    <property type="molecule type" value="Genomic_DNA"/>
</dbReference>
<sequence length="90" mass="9588">MKVKNSPKPERPGAAAREQGLAALPAQGEPARTGEKVPTRPPTRLRSHPAQTWARSHPRPRPDHGSAATPPPPLHGRGTNSNVLKGRMTG</sequence>
<feature type="region of interest" description="Disordered" evidence="1">
    <location>
        <begin position="1"/>
        <end position="90"/>
    </location>
</feature>
<evidence type="ECO:0000313" key="2">
    <source>
        <dbReference type="EMBL" id="VCW67123.1"/>
    </source>
</evidence>